<name>A0ACB8BZK6_9AGAM</name>
<organism evidence="1 2">
    <name type="scientific">Leucogyrophana mollusca</name>
    <dbReference type="NCBI Taxonomy" id="85980"/>
    <lineage>
        <taxon>Eukaryota</taxon>
        <taxon>Fungi</taxon>
        <taxon>Dikarya</taxon>
        <taxon>Basidiomycota</taxon>
        <taxon>Agaricomycotina</taxon>
        <taxon>Agaricomycetes</taxon>
        <taxon>Agaricomycetidae</taxon>
        <taxon>Boletales</taxon>
        <taxon>Boletales incertae sedis</taxon>
        <taxon>Leucogyrophana</taxon>
    </lineage>
</organism>
<evidence type="ECO:0000313" key="1">
    <source>
        <dbReference type="EMBL" id="KAH7931154.1"/>
    </source>
</evidence>
<proteinExistence type="predicted"/>
<sequence length="707" mass="79570">MSDDLGISRKFEEDTESVYTEPAGESEGQIISEKESESTPDKTEEPGHHFLRRWQRWDRRKHAWLPYDPSKVPPPPPREDEHNYFYVNVRYTDPRGKPDLVISHFSSTLVDFFRFAIGDEFFNAEPECPIVKLFPQIQELNAHLDTARTAVSSTNTDGQSITDVAKSLGRPDASSSDTDDPARQYLTDLVEHLSILMEFIEAEFKPIAERLRLQLSYGHVAFDLLIYYFERGVKYYTRQGLEFVGFKLRSAAWGPVNDWGANDPVPNPNGSWGNVNNSWGNANNSWGNSGWGNVKYDPPTSSVIVRGEILEWNGYSYVTREQSYTITPYRGTQELSELPCIRMTPDAEAELIARGELYVALSGVHYKSYLGQRIVVDQRAYNAQCGHTPLSYGVTSELGEEDYDILPSTVCGFNLQNKTWETFEVEQIEEVTFDDKAWDHLVLDADTKNLIKGLVEVTKHSNNAQKVVTDVITGKGGGLIAVLHGPPGTGKTLTAEAVAEHLKRPLYTISSLELSTAPASLEEKLSGILRLATAWDAVLLIDEADVFLEKRSLHELERNALVSVALRVLEYHRGVLFLTTNRIQTFDDAFLSRFSIAIKYPELDASARLTIWRKFFELAGCTLWGGKDVPDDDFVRLDGKEPQCYVSLADLEELSLKPFNGRTIKNLVRTAQALALSLNEPISLDHVKIVVRAQEKFLTEFAQVSIA</sequence>
<accession>A0ACB8BZK6</accession>
<evidence type="ECO:0000313" key="2">
    <source>
        <dbReference type="Proteomes" id="UP000790709"/>
    </source>
</evidence>
<reference evidence="1" key="1">
    <citation type="journal article" date="2021" name="New Phytol.">
        <title>Evolutionary innovations through gain and loss of genes in the ectomycorrhizal Boletales.</title>
        <authorList>
            <person name="Wu G."/>
            <person name="Miyauchi S."/>
            <person name="Morin E."/>
            <person name="Kuo A."/>
            <person name="Drula E."/>
            <person name="Varga T."/>
            <person name="Kohler A."/>
            <person name="Feng B."/>
            <person name="Cao Y."/>
            <person name="Lipzen A."/>
            <person name="Daum C."/>
            <person name="Hundley H."/>
            <person name="Pangilinan J."/>
            <person name="Johnson J."/>
            <person name="Barry K."/>
            <person name="LaButti K."/>
            <person name="Ng V."/>
            <person name="Ahrendt S."/>
            <person name="Min B."/>
            <person name="Choi I.G."/>
            <person name="Park H."/>
            <person name="Plett J.M."/>
            <person name="Magnuson J."/>
            <person name="Spatafora J.W."/>
            <person name="Nagy L.G."/>
            <person name="Henrissat B."/>
            <person name="Grigoriev I.V."/>
            <person name="Yang Z.L."/>
            <person name="Xu J."/>
            <person name="Martin F.M."/>
        </authorList>
    </citation>
    <scope>NUCLEOTIDE SEQUENCE</scope>
    <source>
        <strain evidence="1">KUC20120723A-06</strain>
    </source>
</reference>
<protein>
    <submittedName>
        <fullName evidence="1">P-loop containing nucleoside triphosphate hydrolase protein</fullName>
    </submittedName>
</protein>
<keyword evidence="1" id="KW-0378">Hydrolase</keyword>
<comment type="caution">
    <text evidence="1">The sequence shown here is derived from an EMBL/GenBank/DDBJ whole genome shotgun (WGS) entry which is preliminary data.</text>
</comment>
<gene>
    <name evidence="1" type="ORF">BV22DRAFT_127</name>
</gene>
<dbReference type="EMBL" id="MU266327">
    <property type="protein sequence ID" value="KAH7931154.1"/>
    <property type="molecule type" value="Genomic_DNA"/>
</dbReference>
<dbReference type="Proteomes" id="UP000790709">
    <property type="component" value="Unassembled WGS sequence"/>
</dbReference>
<keyword evidence="2" id="KW-1185">Reference proteome</keyword>